<feature type="compositionally biased region" description="Basic and acidic residues" evidence="1">
    <location>
        <begin position="58"/>
        <end position="88"/>
    </location>
</feature>
<sequence length="198" mass="21005">MSKKSSKKNKPRPPTSPGAKREDPAVEKRALPSEAEPSGQKDPSPEQKEEPSSSQVEPSEKKEPPSEQKEASPEKKESQPELKPETKDLPAGPSEPSAGEQNPPSEQPANTSPPSAPTDTRPTGGRKGKTDDELSGVTDKVGEVVPGGVPNAGLQIPGAPVQEEDKSSLKIKIHLNIHAKVRLELDAQVYGDIVIGLL</sequence>
<reference evidence="2" key="1">
    <citation type="journal article" date="2023" name="IMA Fungus">
        <title>Comparative genomic study of the Penicillium genus elucidates a diverse pangenome and 15 lateral gene transfer events.</title>
        <authorList>
            <person name="Petersen C."/>
            <person name="Sorensen T."/>
            <person name="Nielsen M.R."/>
            <person name="Sondergaard T.E."/>
            <person name="Sorensen J.L."/>
            <person name="Fitzpatrick D.A."/>
            <person name="Frisvad J.C."/>
            <person name="Nielsen K.L."/>
        </authorList>
    </citation>
    <scope>NUCLEOTIDE SEQUENCE</scope>
    <source>
        <strain evidence="2">IBT 17514</strain>
    </source>
</reference>
<gene>
    <name evidence="2" type="ORF">N7493_001087</name>
</gene>
<feature type="compositionally biased region" description="Polar residues" evidence="1">
    <location>
        <begin position="99"/>
        <end position="121"/>
    </location>
</feature>
<organism evidence="2 3">
    <name type="scientific">Penicillium malachiteum</name>
    <dbReference type="NCBI Taxonomy" id="1324776"/>
    <lineage>
        <taxon>Eukaryota</taxon>
        <taxon>Fungi</taxon>
        <taxon>Dikarya</taxon>
        <taxon>Ascomycota</taxon>
        <taxon>Pezizomycotina</taxon>
        <taxon>Eurotiomycetes</taxon>
        <taxon>Eurotiomycetidae</taxon>
        <taxon>Eurotiales</taxon>
        <taxon>Aspergillaceae</taxon>
        <taxon>Penicillium</taxon>
    </lineage>
</organism>
<feature type="compositionally biased region" description="Basic and acidic residues" evidence="1">
    <location>
        <begin position="19"/>
        <end position="31"/>
    </location>
</feature>
<name>A0AAD6HTI4_9EURO</name>
<comment type="caution">
    <text evidence="2">The sequence shown here is derived from an EMBL/GenBank/DDBJ whole genome shotgun (WGS) entry which is preliminary data.</text>
</comment>
<accession>A0AAD6HTI4</accession>
<evidence type="ECO:0000313" key="3">
    <source>
        <dbReference type="Proteomes" id="UP001215712"/>
    </source>
</evidence>
<evidence type="ECO:0000256" key="1">
    <source>
        <dbReference type="SAM" id="MobiDB-lite"/>
    </source>
</evidence>
<reference evidence="2" key="2">
    <citation type="submission" date="2023-01" db="EMBL/GenBank/DDBJ databases">
        <authorList>
            <person name="Petersen C."/>
        </authorList>
    </citation>
    <scope>NUCLEOTIDE SEQUENCE</scope>
    <source>
        <strain evidence="2">IBT 17514</strain>
    </source>
</reference>
<feature type="compositionally biased region" description="Basic residues" evidence="1">
    <location>
        <begin position="1"/>
        <end position="11"/>
    </location>
</feature>
<dbReference type="AlphaFoldDB" id="A0AAD6HTI4"/>
<evidence type="ECO:0000313" key="2">
    <source>
        <dbReference type="EMBL" id="KAJ5737932.1"/>
    </source>
</evidence>
<dbReference type="Proteomes" id="UP001215712">
    <property type="component" value="Unassembled WGS sequence"/>
</dbReference>
<keyword evidence="3" id="KW-1185">Reference proteome</keyword>
<feature type="region of interest" description="Disordered" evidence="1">
    <location>
        <begin position="1"/>
        <end position="161"/>
    </location>
</feature>
<protein>
    <submittedName>
        <fullName evidence="2">Uncharacterized protein</fullName>
    </submittedName>
</protein>
<dbReference type="EMBL" id="JAQJAN010000002">
    <property type="protein sequence ID" value="KAJ5737932.1"/>
    <property type="molecule type" value="Genomic_DNA"/>
</dbReference>
<proteinExistence type="predicted"/>